<reference evidence="1" key="1">
    <citation type="journal article" date="2015" name="Nature">
        <title>Complex archaea that bridge the gap between prokaryotes and eukaryotes.</title>
        <authorList>
            <person name="Spang A."/>
            <person name="Saw J.H."/>
            <person name="Jorgensen S.L."/>
            <person name="Zaremba-Niedzwiedzka K."/>
            <person name="Martijn J."/>
            <person name="Lind A.E."/>
            <person name="van Eijk R."/>
            <person name="Schleper C."/>
            <person name="Guy L."/>
            <person name="Ettema T.J."/>
        </authorList>
    </citation>
    <scope>NUCLEOTIDE SEQUENCE</scope>
</reference>
<dbReference type="Pfam" id="PF01019">
    <property type="entry name" value="G_glu_transpept"/>
    <property type="match status" value="1"/>
</dbReference>
<evidence type="ECO:0000313" key="1">
    <source>
        <dbReference type="EMBL" id="KKL16365.1"/>
    </source>
</evidence>
<proteinExistence type="predicted"/>
<sequence>SAWMELSKKYGRLPFKTLFEPAIEYASKGFLVSPITAKAWEYAPDVYRNFPDFNKEFLDFYFEIPLFHKSSTYL</sequence>
<dbReference type="EMBL" id="LAZR01039693">
    <property type="protein sequence ID" value="KKL16365.1"/>
    <property type="molecule type" value="Genomic_DNA"/>
</dbReference>
<comment type="caution">
    <text evidence="1">The sequence shown here is derived from an EMBL/GenBank/DDBJ whole genome shotgun (WGS) entry which is preliminary data.</text>
</comment>
<organism evidence="1">
    <name type="scientific">marine sediment metagenome</name>
    <dbReference type="NCBI Taxonomy" id="412755"/>
    <lineage>
        <taxon>unclassified sequences</taxon>
        <taxon>metagenomes</taxon>
        <taxon>ecological metagenomes</taxon>
    </lineage>
</organism>
<accession>A0A0F9B406</accession>
<dbReference type="AlphaFoldDB" id="A0A0F9B406"/>
<protein>
    <submittedName>
        <fullName evidence="1">Uncharacterized protein</fullName>
    </submittedName>
</protein>
<dbReference type="InterPro" id="IPR029055">
    <property type="entry name" value="Ntn_hydrolases_N"/>
</dbReference>
<name>A0A0F9B406_9ZZZZ</name>
<dbReference type="SUPFAM" id="SSF56235">
    <property type="entry name" value="N-terminal nucleophile aminohydrolases (Ntn hydrolases)"/>
    <property type="match status" value="1"/>
</dbReference>
<feature type="non-terminal residue" evidence="1">
    <location>
        <position position="1"/>
    </location>
</feature>
<gene>
    <name evidence="1" type="ORF">LCGC14_2496340</name>
</gene>